<keyword evidence="2" id="KW-1185">Reference proteome</keyword>
<name>A0ABN0H993_9LEPT</name>
<dbReference type="Proteomes" id="UP000018720">
    <property type="component" value="Unassembled WGS sequence"/>
</dbReference>
<dbReference type="EMBL" id="AHOM02000008">
    <property type="protein sequence ID" value="EJZ42064.1"/>
    <property type="molecule type" value="Genomic_DNA"/>
</dbReference>
<organism evidence="1 2">
    <name type="scientific">Leptospira licerasiae str. MMD4847</name>
    <dbReference type="NCBI Taxonomy" id="1049971"/>
    <lineage>
        <taxon>Bacteria</taxon>
        <taxon>Pseudomonadati</taxon>
        <taxon>Spirochaetota</taxon>
        <taxon>Spirochaetia</taxon>
        <taxon>Leptospirales</taxon>
        <taxon>Leptospiraceae</taxon>
        <taxon>Leptospira</taxon>
    </lineage>
</organism>
<evidence type="ECO:0000313" key="2">
    <source>
        <dbReference type="Proteomes" id="UP000018720"/>
    </source>
</evidence>
<sequence>MTLYMVPSVGSFFPNIRSPNRESFGEIKIYSIFTNSAGSIGGS</sequence>
<proteinExistence type="predicted"/>
<reference evidence="1 2" key="1">
    <citation type="submission" date="2012-08" db="EMBL/GenBank/DDBJ databases">
        <authorList>
            <person name="Harkins D.M."/>
            <person name="Durkin A.S."/>
            <person name="Selengut J.D."/>
            <person name="Sanka R."/>
            <person name="DePew J."/>
            <person name="Purushe J."/>
            <person name="Matthias M.A."/>
            <person name="Vinetz J.M."/>
            <person name="Sutton G.G."/>
            <person name="Nelson W.C."/>
            <person name="Fouts D.E."/>
        </authorList>
    </citation>
    <scope>NUCLEOTIDE SEQUENCE [LARGE SCALE GENOMIC DNA]</scope>
    <source>
        <strain evidence="1 2">MMD4847</strain>
    </source>
</reference>
<comment type="caution">
    <text evidence="1">The sequence shown here is derived from an EMBL/GenBank/DDBJ whole genome shotgun (WGS) entry which is preliminary data.</text>
</comment>
<evidence type="ECO:0000313" key="1">
    <source>
        <dbReference type="EMBL" id="EJZ42064.1"/>
    </source>
</evidence>
<accession>A0ABN0H993</accession>
<protein>
    <submittedName>
        <fullName evidence="1">Uncharacterized protein</fullName>
    </submittedName>
</protein>
<gene>
    <name evidence="1" type="ORF">LEP1GSC178_0316</name>
</gene>